<dbReference type="Gene3D" id="3.40.640.10">
    <property type="entry name" value="Type I PLP-dependent aspartate aminotransferase-like (Major domain)"/>
    <property type="match status" value="1"/>
</dbReference>
<comment type="subunit">
    <text evidence="4">Homodimer.</text>
</comment>
<comment type="cofactor">
    <cofactor evidence="1 14">
        <name>pyridoxal 5'-phosphate</name>
        <dbReference type="ChEBI" id="CHEBI:597326"/>
    </cofactor>
</comment>
<accession>A0A933RY43</accession>
<dbReference type="InterPro" id="IPR004839">
    <property type="entry name" value="Aminotransferase_I/II_large"/>
</dbReference>
<dbReference type="FunFam" id="3.40.640.10:FF:000006">
    <property type="entry name" value="5-aminolevulinate synthase, mitochondrial"/>
    <property type="match status" value="1"/>
</dbReference>
<evidence type="ECO:0000256" key="11">
    <source>
        <dbReference type="ARBA" id="ARBA00031945"/>
    </source>
</evidence>
<evidence type="ECO:0000313" key="17">
    <source>
        <dbReference type="EMBL" id="MBI5130332.1"/>
    </source>
</evidence>
<evidence type="ECO:0000256" key="6">
    <source>
        <dbReference type="ARBA" id="ARBA00022679"/>
    </source>
</evidence>
<comment type="caution">
    <text evidence="17">The sequence shown here is derived from an EMBL/GenBank/DDBJ whole genome shotgun (WGS) entry which is preliminary data.</text>
</comment>
<keyword evidence="9 15" id="KW-0012">Acyltransferase</keyword>
<proteinExistence type="inferred from homology"/>
<comment type="catalytic activity">
    <reaction evidence="13 15">
        <text>succinyl-CoA + glycine + H(+) = 5-aminolevulinate + CO2 + CoA</text>
        <dbReference type="Rhea" id="RHEA:12921"/>
        <dbReference type="ChEBI" id="CHEBI:15378"/>
        <dbReference type="ChEBI" id="CHEBI:16526"/>
        <dbReference type="ChEBI" id="CHEBI:57287"/>
        <dbReference type="ChEBI" id="CHEBI:57292"/>
        <dbReference type="ChEBI" id="CHEBI:57305"/>
        <dbReference type="ChEBI" id="CHEBI:356416"/>
        <dbReference type="EC" id="2.3.1.37"/>
    </reaction>
</comment>
<evidence type="ECO:0000256" key="13">
    <source>
        <dbReference type="ARBA" id="ARBA00047654"/>
    </source>
</evidence>
<dbReference type="Pfam" id="PF00155">
    <property type="entry name" value="Aminotran_1_2"/>
    <property type="match status" value="1"/>
</dbReference>
<evidence type="ECO:0000256" key="14">
    <source>
        <dbReference type="RuleBase" id="RU003693"/>
    </source>
</evidence>
<dbReference type="GO" id="GO:0003870">
    <property type="term" value="F:5-aminolevulinate synthase activity"/>
    <property type="evidence" value="ECO:0007669"/>
    <property type="project" value="UniProtKB-EC"/>
</dbReference>
<organism evidence="17 18">
    <name type="scientific">Rhodopseudomonas palustris</name>
    <dbReference type="NCBI Taxonomy" id="1076"/>
    <lineage>
        <taxon>Bacteria</taxon>
        <taxon>Pseudomonadati</taxon>
        <taxon>Pseudomonadota</taxon>
        <taxon>Alphaproteobacteria</taxon>
        <taxon>Hyphomicrobiales</taxon>
        <taxon>Nitrobacteraceae</taxon>
        <taxon>Rhodopseudomonas</taxon>
    </lineage>
</organism>
<evidence type="ECO:0000256" key="2">
    <source>
        <dbReference type="ARBA" id="ARBA00005029"/>
    </source>
</evidence>
<dbReference type="PANTHER" id="PTHR13693">
    <property type="entry name" value="CLASS II AMINOTRANSFERASE/8-AMINO-7-OXONONANOATE SYNTHASE"/>
    <property type="match status" value="1"/>
</dbReference>
<evidence type="ECO:0000256" key="9">
    <source>
        <dbReference type="ARBA" id="ARBA00023315"/>
    </source>
</evidence>
<sequence length="409" mass="44594">MQYNQFFQDALTRLHDERRYRVFADLERMAGRFPHAVWHSQTGPRDVVIWCSNDYLGMGQHPKVIGAMVETTTRIGTGAGGTRNIAGTHHPLVQLEKEIADLHGKEASLLFTSGYVSNQTGLSTLGKLIPNCLILSDALNHNSMIEGIRQSGCERVVWRHNDTAHLEELLIAAGPDRPKLIAFESLYSMDGDTAPLAKICDLAEKYNAMTYCDEVHAVGMYGPRGAGVAERDGVMARIDIIEATLAKAFGCLGGYIAGKAEVIDAVRSYAPGFIFTTALPPPICAAATAAIRHLKASSWERERHQDRAARVKAVLNNAGIPVMPTDTHIVPVFVGDAEKCKKASDLLLEQHGIYIQPINYPTVARGLERLRITPSPYHDDKLIDALAEALVSVWGQLGLPLGAKAIAAE</sequence>
<dbReference type="GO" id="GO:0030170">
    <property type="term" value="F:pyridoxal phosphate binding"/>
    <property type="evidence" value="ECO:0007669"/>
    <property type="project" value="UniProtKB-UniRule"/>
</dbReference>
<dbReference type="EMBL" id="JACRJB010000035">
    <property type="protein sequence ID" value="MBI5130332.1"/>
    <property type="molecule type" value="Genomic_DNA"/>
</dbReference>
<keyword evidence="7 14" id="KW-0663">Pyridoxal phosphate</keyword>
<comment type="similarity">
    <text evidence="3 14">Belongs to the class-II pyridoxal-phosphate-dependent aminotransferase family.</text>
</comment>
<name>A0A933RY43_RHOPL</name>
<dbReference type="InterPro" id="IPR010961">
    <property type="entry name" value="4pyrrol_synth_NH2levulA_synth"/>
</dbReference>
<dbReference type="InterPro" id="IPR015424">
    <property type="entry name" value="PyrdxlP-dep_Trfase"/>
</dbReference>
<dbReference type="Gene3D" id="3.90.1150.10">
    <property type="entry name" value="Aspartate Aminotransferase, domain 1"/>
    <property type="match status" value="1"/>
</dbReference>
<reference evidence="17" key="1">
    <citation type="submission" date="2020-07" db="EMBL/GenBank/DDBJ databases">
        <title>Huge and variable diversity of episymbiotic CPR bacteria and DPANN archaea in groundwater ecosystems.</title>
        <authorList>
            <person name="He C.Y."/>
            <person name="Keren R."/>
            <person name="Whittaker M."/>
            <person name="Farag I.F."/>
            <person name="Doudna J."/>
            <person name="Cate J.H.D."/>
            <person name="Banfield J.F."/>
        </authorList>
    </citation>
    <scope>NUCLEOTIDE SEQUENCE</scope>
    <source>
        <strain evidence="17">NC_groundwater_1818_Pr3_B-0.1um_66_35</strain>
    </source>
</reference>
<dbReference type="NCBIfam" id="TIGR01821">
    <property type="entry name" value="5aminolev_synth"/>
    <property type="match status" value="1"/>
</dbReference>
<dbReference type="AlphaFoldDB" id="A0A933RY43"/>
<dbReference type="InterPro" id="IPR001917">
    <property type="entry name" value="Aminotrans_II_pyridoxalP_BS"/>
</dbReference>
<evidence type="ECO:0000256" key="12">
    <source>
        <dbReference type="ARBA" id="ARBA00032773"/>
    </source>
</evidence>
<dbReference type="InterPro" id="IPR015421">
    <property type="entry name" value="PyrdxlP-dep_Trfase_major"/>
</dbReference>
<keyword evidence="6 15" id="KW-0808">Transferase</keyword>
<dbReference type="InterPro" id="IPR050087">
    <property type="entry name" value="AON_synthase_class-II"/>
</dbReference>
<evidence type="ECO:0000313" key="18">
    <source>
        <dbReference type="Proteomes" id="UP000782519"/>
    </source>
</evidence>
<keyword evidence="8 15" id="KW-0350">Heme biosynthesis</keyword>
<dbReference type="CDD" id="cd06454">
    <property type="entry name" value="KBL_like"/>
    <property type="match status" value="1"/>
</dbReference>
<dbReference type="PROSITE" id="PS00599">
    <property type="entry name" value="AA_TRANSFER_CLASS_2"/>
    <property type="match status" value="1"/>
</dbReference>
<evidence type="ECO:0000256" key="4">
    <source>
        <dbReference type="ARBA" id="ARBA00011738"/>
    </source>
</evidence>
<evidence type="ECO:0000256" key="1">
    <source>
        <dbReference type="ARBA" id="ARBA00001933"/>
    </source>
</evidence>
<evidence type="ECO:0000256" key="3">
    <source>
        <dbReference type="ARBA" id="ARBA00008392"/>
    </source>
</evidence>
<feature type="domain" description="Aminotransferase class I/classII large" evidence="16">
    <location>
        <begin position="46"/>
        <end position="390"/>
    </location>
</feature>
<dbReference type="InterPro" id="IPR015422">
    <property type="entry name" value="PyrdxlP-dep_Trfase_small"/>
</dbReference>
<evidence type="ECO:0000256" key="5">
    <source>
        <dbReference type="ARBA" id="ARBA00013257"/>
    </source>
</evidence>
<evidence type="ECO:0000256" key="10">
    <source>
        <dbReference type="ARBA" id="ARBA00031691"/>
    </source>
</evidence>
<evidence type="ECO:0000256" key="8">
    <source>
        <dbReference type="ARBA" id="ARBA00023133"/>
    </source>
</evidence>
<evidence type="ECO:0000256" key="7">
    <source>
        <dbReference type="ARBA" id="ARBA00022898"/>
    </source>
</evidence>
<dbReference type="PANTHER" id="PTHR13693:SF102">
    <property type="entry name" value="2-AMINO-3-KETOBUTYRATE COENZYME A LIGASE, MITOCHONDRIAL"/>
    <property type="match status" value="1"/>
</dbReference>
<dbReference type="SUPFAM" id="SSF53383">
    <property type="entry name" value="PLP-dependent transferases"/>
    <property type="match status" value="1"/>
</dbReference>
<protein>
    <recommendedName>
        <fullName evidence="5 15">5-aminolevulinate synthase</fullName>
        <ecNumber evidence="5 15">2.3.1.37</ecNumber>
    </recommendedName>
    <alternativeName>
        <fullName evidence="10 15">5-aminolevulinic acid synthase</fullName>
    </alternativeName>
    <alternativeName>
        <fullName evidence="11 15">Delta-ALA synthase</fullName>
    </alternativeName>
    <alternativeName>
        <fullName evidence="12 15">Delta-aminolevulinate synthase</fullName>
    </alternativeName>
</protein>
<dbReference type="EC" id="2.3.1.37" evidence="5 15"/>
<gene>
    <name evidence="17" type="primary">hemA</name>
    <name evidence="17" type="ORF">HZA66_12890</name>
</gene>
<evidence type="ECO:0000256" key="15">
    <source>
        <dbReference type="RuleBase" id="RU910713"/>
    </source>
</evidence>
<dbReference type="Proteomes" id="UP000782519">
    <property type="component" value="Unassembled WGS sequence"/>
</dbReference>
<evidence type="ECO:0000259" key="16">
    <source>
        <dbReference type="Pfam" id="PF00155"/>
    </source>
</evidence>
<comment type="pathway">
    <text evidence="2 15">Porphyrin-containing compound metabolism; protoporphyrin-IX biosynthesis; 5-aminolevulinate from glycine: step 1/1.</text>
</comment>
<dbReference type="GO" id="GO:0006782">
    <property type="term" value="P:protoporphyrinogen IX biosynthetic process"/>
    <property type="evidence" value="ECO:0007669"/>
    <property type="project" value="UniProtKB-UniRule"/>
</dbReference>